<dbReference type="Gene3D" id="3.40.50.1820">
    <property type="entry name" value="alpha/beta hydrolase"/>
    <property type="match status" value="1"/>
</dbReference>
<dbReference type="PANTHER" id="PTHR32268:SF11">
    <property type="entry name" value="HOMOSERINE O-ACETYLTRANSFERASE"/>
    <property type="match status" value="1"/>
</dbReference>
<keyword evidence="8" id="KW-1185">Reference proteome</keyword>
<keyword evidence="5" id="KW-0732">Signal</keyword>
<evidence type="ECO:0000259" key="6">
    <source>
        <dbReference type="Pfam" id="PF00561"/>
    </source>
</evidence>
<dbReference type="SUPFAM" id="SSF53474">
    <property type="entry name" value="alpha/beta-Hydrolases"/>
    <property type="match status" value="1"/>
</dbReference>
<keyword evidence="4" id="KW-0012">Acyltransferase</keyword>
<dbReference type="GO" id="GO:0004414">
    <property type="term" value="F:homoserine O-acetyltransferase activity"/>
    <property type="evidence" value="ECO:0007669"/>
    <property type="project" value="TreeGrafter"/>
</dbReference>
<organism evidence="7 8">
    <name type="scientific">Paraburkholderia megapolitana</name>
    <dbReference type="NCBI Taxonomy" id="420953"/>
    <lineage>
        <taxon>Bacteria</taxon>
        <taxon>Pseudomonadati</taxon>
        <taxon>Pseudomonadota</taxon>
        <taxon>Betaproteobacteria</taxon>
        <taxon>Burkholderiales</taxon>
        <taxon>Burkholderiaceae</taxon>
        <taxon>Paraburkholderia</taxon>
    </lineage>
</organism>
<evidence type="ECO:0000313" key="7">
    <source>
        <dbReference type="EMBL" id="SFI78146.1"/>
    </source>
</evidence>
<evidence type="ECO:0000256" key="2">
    <source>
        <dbReference type="ARBA" id="ARBA00022679"/>
    </source>
</evidence>
<dbReference type="InterPro" id="IPR008220">
    <property type="entry name" value="HAT_MetX-like"/>
</dbReference>
<dbReference type="EMBL" id="FOQU01000004">
    <property type="protein sequence ID" value="SFI78146.1"/>
    <property type="molecule type" value="Genomic_DNA"/>
</dbReference>
<dbReference type="AlphaFoldDB" id="A0A1I3L0B7"/>
<dbReference type="STRING" id="420953.SAMN05192543_104195"/>
<reference evidence="7 8" key="1">
    <citation type="submission" date="2016-10" db="EMBL/GenBank/DDBJ databases">
        <authorList>
            <person name="de Groot N.N."/>
        </authorList>
    </citation>
    <scope>NUCLEOTIDE SEQUENCE [LARGE SCALE GENOMIC DNA]</scope>
    <source>
        <strain evidence="7 8">LMG 23650</strain>
    </source>
</reference>
<accession>A0A1I3L0B7</accession>
<evidence type="ECO:0000256" key="1">
    <source>
        <dbReference type="ARBA" id="ARBA00022605"/>
    </source>
</evidence>
<keyword evidence="3" id="KW-0486">Methionine biosynthesis</keyword>
<sequence>MLRSRFVVAVAGMWAVLALGMAGSAVASDSVPERSVDFTIHDFHFSDGSTLPEIRIHYATLGTPQRDTHGTVTNAVLLMHGTTGTGRAFLTPTMRRELFAPGAPLDAQRYFIVMPDGLGRGGSSKPSDGLRTKFPHYGYGDVIEANHRLLVDGLHVDHLRLVLGTSMGGMQTWMWGERYPEMADALMPIASQPIAMAGRNWFWRQMVIGAIRNDPGWNNGDYTTQPTQWARTMPIFSVITGNAARMQAAAPDRDSATRLYDATVADAQKIDANDALYWFESSWDYDPAPQLSRIRAPLYAVNFADDLINAADLGVMQHAITAVPHGRFVEIPETAQSYGHQTLAHPEVWKPYLVQLLDDSAAARAQ</sequence>
<feature type="signal peptide" evidence="5">
    <location>
        <begin position="1"/>
        <end position="27"/>
    </location>
</feature>
<keyword evidence="2 7" id="KW-0808">Transferase</keyword>
<dbReference type="Pfam" id="PF00561">
    <property type="entry name" value="Abhydrolase_1"/>
    <property type="match status" value="1"/>
</dbReference>
<name>A0A1I3L0B7_9BURK</name>
<dbReference type="InterPro" id="IPR029058">
    <property type="entry name" value="AB_hydrolase_fold"/>
</dbReference>
<feature type="domain" description="AB hydrolase-1" evidence="6">
    <location>
        <begin position="75"/>
        <end position="331"/>
    </location>
</feature>
<dbReference type="GO" id="GO:0009086">
    <property type="term" value="P:methionine biosynthetic process"/>
    <property type="evidence" value="ECO:0007669"/>
    <property type="project" value="UniProtKB-KW"/>
</dbReference>
<dbReference type="GO" id="GO:0009092">
    <property type="term" value="P:homoserine metabolic process"/>
    <property type="evidence" value="ECO:0007669"/>
    <property type="project" value="TreeGrafter"/>
</dbReference>
<keyword evidence="1" id="KW-0028">Amino-acid biosynthesis</keyword>
<proteinExistence type="predicted"/>
<dbReference type="NCBIfam" id="NF005071">
    <property type="entry name" value="PRK06489.1"/>
    <property type="match status" value="1"/>
</dbReference>
<gene>
    <name evidence="7" type="ORF">SAMN05192543_104195</name>
</gene>
<dbReference type="Proteomes" id="UP000199548">
    <property type="component" value="Unassembled WGS sequence"/>
</dbReference>
<dbReference type="PANTHER" id="PTHR32268">
    <property type="entry name" value="HOMOSERINE O-ACETYLTRANSFERASE"/>
    <property type="match status" value="1"/>
</dbReference>
<dbReference type="InterPro" id="IPR000073">
    <property type="entry name" value="AB_hydrolase_1"/>
</dbReference>
<evidence type="ECO:0000313" key="8">
    <source>
        <dbReference type="Proteomes" id="UP000199548"/>
    </source>
</evidence>
<evidence type="ECO:0000256" key="4">
    <source>
        <dbReference type="ARBA" id="ARBA00023315"/>
    </source>
</evidence>
<evidence type="ECO:0000256" key="5">
    <source>
        <dbReference type="SAM" id="SignalP"/>
    </source>
</evidence>
<evidence type="ECO:0000256" key="3">
    <source>
        <dbReference type="ARBA" id="ARBA00023167"/>
    </source>
</evidence>
<feature type="chain" id="PRO_5011630037" evidence="5">
    <location>
        <begin position="28"/>
        <end position="366"/>
    </location>
</feature>
<protein>
    <submittedName>
        <fullName evidence="7">Homoserine O-acetyltransferase</fullName>
    </submittedName>
</protein>